<proteinExistence type="predicted"/>
<keyword evidence="4" id="KW-1185">Reference proteome</keyword>
<dbReference type="SUPFAM" id="SSF48619">
    <property type="entry name" value="Phospholipase A2, PLA2"/>
    <property type="match status" value="1"/>
</dbReference>
<dbReference type="InterPro" id="IPR036444">
    <property type="entry name" value="PLipase_A2_dom_sf"/>
</dbReference>
<comment type="subcellular location">
    <subcellularLocation>
        <location evidence="1">Secreted</location>
    </subcellularLocation>
</comment>
<dbReference type="WBParaSite" id="L893_g2651.t1">
    <property type="protein sequence ID" value="L893_g2651.t1"/>
    <property type="gene ID" value="L893_g2651"/>
</dbReference>
<dbReference type="InterPro" id="IPR053322">
    <property type="entry name" value="PLA2-like"/>
</dbReference>
<dbReference type="AlphaFoldDB" id="A0A1I7ZIF0"/>
<dbReference type="PANTHER" id="PTHR34228">
    <property type="entry name" value="PROTEIN CBG09474-RELATED"/>
    <property type="match status" value="1"/>
</dbReference>
<dbReference type="PROSITE" id="PS00118">
    <property type="entry name" value="PA2_HIS"/>
    <property type="match status" value="1"/>
</dbReference>
<feature type="signal peptide" evidence="3">
    <location>
        <begin position="1"/>
        <end position="22"/>
    </location>
</feature>
<organism evidence="4 5">
    <name type="scientific">Steinernema glaseri</name>
    <dbReference type="NCBI Taxonomy" id="37863"/>
    <lineage>
        <taxon>Eukaryota</taxon>
        <taxon>Metazoa</taxon>
        <taxon>Ecdysozoa</taxon>
        <taxon>Nematoda</taxon>
        <taxon>Chromadorea</taxon>
        <taxon>Rhabditida</taxon>
        <taxon>Tylenchina</taxon>
        <taxon>Panagrolaimomorpha</taxon>
        <taxon>Strongyloidoidea</taxon>
        <taxon>Steinernematidae</taxon>
        <taxon>Steinernema</taxon>
    </lineage>
</organism>
<keyword evidence="3" id="KW-0732">Signal</keyword>
<sequence>MKVLFCSIALFLAVVLLVSVSGEDYCLIGKHKAFARTWTLGPMCSSQKDTINGCCRNHDYCYDAQAGRFFCDDRFCSCLRNAMSPETDGSCRNTTRYMCFAVHTYGYWQYEKAGKN</sequence>
<protein>
    <submittedName>
        <fullName evidence="5">Phospholipase A2</fullName>
    </submittedName>
</protein>
<dbReference type="GO" id="GO:0006644">
    <property type="term" value="P:phospholipid metabolic process"/>
    <property type="evidence" value="ECO:0007669"/>
    <property type="project" value="InterPro"/>
</dbReference>
<feature type="chain" id="PRO_5009313521" evidence="3">
    <location>
        <begin position="23"/>
        <end position="116"/>
    </location>
</feature>
<dbReference type="GO" id="GO:0050482">
    <property type="term" value="P:arachidonate secretion"/>
    <property type="evidence" value="ECO:0007669"/>
    <property type="project" value="InterPro"/>
</dbReference>
<keyword evidence="2" id="KW-0964">Secreted</keyword>
<evidence type="ECO:0000313" key="4">
    <source>
        <dbReference type="Proteomes" id="UP000095287"/>
    </source>
</evidence>
<dbReference type="Gene3D" id="1.20.90.10">
    <property type="entry name" value="Phospholipase A2 domain"/>
    <property type="match status" value="1"/>
</dbReference>
<evidence type="ECO:0000256" key="2">
    <source>
        <dbReference type="ARBA" id="ARBA00022525"/>
    </source>
</evidence>
<evidence type="ECO:0000256" key="3">
    <source>
        <dbReference type="SAM" id="SignalP"/>
    </source>
</evidence>
<name>A0A1I7ZIF0_9BILA</name>
<evidence type="ECO:0000313" key="5">
    <source>
        <dbReference type="WBParaSite" id="L893_g2651.t1"/>
    </source>
</evidence>
<evidence type="ECO:0000256" key="1">
    <source>
        <dbReference type="ARBA" id="ARBA00004613"/>
    </source>
</evidence>
<reference evidence="5" key="1">
    <citation type="submission" date="2016-11" db="UniProtKB">
        <authorList>
            <consortium name="WormBaseParasite"/>
        </authorList>
    </citation>
    <scope>IDENTIFICATION</scope>
</reference>
<dbReference type="InterPro" id="IPR033113">
    <property type="entry name" value="PLA2_histidine"/>
</dbReference>
<dbReference type="GO" id="GO:0005576">
    <property type="term" value="C:extracellular region"/>
    <property type="evidence" value="ECO:0007669"/>
    <property type="project" value="UniProtKB-SubCell"/>
</dbReference>
<dbReference type="GO" id="GO:0004623">
    <property type="term" value="F:phospholipase A2 activity"/>
    <property type="evidence" value="ECO:0007669"/>
    <property type="project" value="InterPro"/>
</dbReference>
<accession>A0A1I7ZIF0</accession>
<dbReference type="Proteomes" id="UP000095287">
    <property type="component" value="Unplaced"/>
</dbReference>